<keyword evidence="3" id="KW-1185">Reference proteome</keyword>
<dbReference type="Gene3D" id="2.10.220.10">
    <property type="entry name" value="Hormone Receptor, Insulin-like Growth Factor Receptor 1, Chain A, domain 2"/>
    <property type="match status" value="1"/>
</dbReference>
<dbReference type="SMART" id="SM00261">
    <property type="entry name" value="FU"/>
    <property type="match status" value="3"/>
</dbReference>
<reference evidence="2" key="1">
    <citation type="submission" date="2013-04" db="EMBL/GenBank/DDBJ databases">
        <title>The Genome Sequence of Fonticula alba ATCC 38817.</title>
        <authorList>
            <consortium name="The Broad Institute Genomics Platform"/>
            <person name="Russ C."/>
            <person name="Cuomo C."/>
            <person name="Burger G."/>
            <person name="Gray M.W."/>
            <person name="Holland P.W.H."/>
            <person name="King N."/>
            <person name="Lang F.B.F."/>
            <person name="Roger A.J."/>
            <person name="Ruiz-Trillo I."/>
            <person name="Brown M."/>
            <person name="Walker B."/>
            <person name="Young S."/>
            <person name="Zeng Q."/>
            <person name="Gargeya S."/>
            <person name="Fitzgerald M."/>
            <person name="Haas B."/>
            <person name="Abouelleil A."/>
            <person name="Allen A.W."/>
            <person name="Alvarado L."/>
            <person name="Arachchi H.M."/>
            <person name="Berlin A.M."/>
            <person name="Chapman S.B."/>
            <person name="Gainer-Dewar J."/>
            <person name="Goldberg J."/>
            <person name="Griggs A."/>
            <person name="Gujja S."/>
            <person name="Hansen M."/>
            <person name="Howarth C."/>
            <person name="Imamovic A."/>
            <person name="Ireland A."/>
            <person name="Larimer J."/>
            <person name="McCowan C."/>
            <person name="Murphy C."/>
            <person name="Pearson M."/>
            <person name="Poon T.W."/>
            <person name="Priest M."/>
            <person name="Roberts A."/>
            <person name="Saif S."/>
            <person name="Shea T."/>
            <person name="Sisk P."/>
            <person name="Sykes S."/>
            <person name="Wortman J."/>
            <person name="Nusbaum C."/>
            <person name="Birren B."/>
        </authorList>
    </citation>
    <scope>NUCLEOTIDE SEQUENCE [LARGE SCALE GENOMIC DNA]</scope>
    <source>
        <strain evidence="2">ATCC 38817</strain>
    </source>
</reference>
<gene>
    <name evidence="2" type="ORF">H696_05542</name>
</gene>
<dbReference type="GeneID" id="20530267"/>
<dbReference type="Proteomes" id="UP000030693">
    <property type="component" value="Unassembled WGS sequence"/>
</dbReference>
<dbReference type="InterPro" id="IPR006212">
    <property type="entry name" value="Furin_repeat"/>
</dbReference>
<dbReference type="SUPFAM" id="SSF57184">
    <property type="entry name" value="Growth factor receptor domain"/>
    <property type="match status" value="2"/>
</dbReference>
<accession>A0A058Z1E1</accession>
<proteinExistence type="predicted"/>
<dbReference type="CDD" id="cd00064">
    <property type="entry name" value="FU"/>
    <property type="match status" value="1"/>
</dbReference>
<evidence type="ECO:0000313" key="3">
    <source>
        <dbReference type="Proteomes" id="UP000030693"/>
    </source>
</evidence>
<sequence length="1152" mass="118150">MAPPRVGPLAALLAAVLCLLPAVLGLAPEQDMYLHAARDPVLLLSDPVEMVSPSVQSSTGAVRRSNTILDLHLQMDQVHQLPEVRWGSFFGESFMELHCPRADNPGTWPLMILPVGEAAAPTAVEYTQSTVALFGETMVFDLPASDSLLLAGTAFSTSQVDLLGLYGPADAPRDAFMGTITPDGFGWQLLELAPVSGVAIGQPGIGRAFYLANGHHLMCIMTSDSRVTETSTALMPGAILAMAATQLAVPGGSCPGLRADVLVLLDSGQLQIHLCLGLEGPVGVVYGALPAGVSAAGAWFLTPAAPSTAGAPAPLYLVLPSAADARDRLWLAHIREVGLAWQRVVLPPVVTRLSDLRLARLRMEDHRSGRWTLLHGQTALFESSSFGCDSDRSITCDGGLVSSGSASGWACAEGHAEAPYVSPGKLCAGCMDGWFLDRPADEVPLSEPSHVCRPCASAHCRTCDARDCLVCEETHFPEPSGPAGATVCVAVCSRGFALVAGACQPAGMPLAVARLTVPEADPVPGLAPGDSVTAAGETWLQVDPGTGLPVVPAAAADAGPAAGMLLFTEQQKVLFLPASAVGQAGGAPPAREVVLLDVNLPGPVVAFAETRSFSEDNQLLLMLALCLRPGTTFVVILACPAGPGGTACVIARPASASLLSADGCLAVRRVDSGSLFVQKTRTWGLLLRPDVTQQRVSAAVLEGHGLVGLPVRSGDRARLDPGPGEWFLSVNSLGLPGAAPQFLPWSWDSRLLSLSGRLLRRQAAAALAVDGPCVPVFLPRGPGGAPPELVFPLGAGSDWTVLRVPGDMLPSGRSVDLPFSWHVLGALPRELPPSRGSSSDVLFQGVALPAGGARFPSALVLLARHFIGVSLLFCADGAAGPCVLRPAVFVDLPAGMHSTADAGLWTLAVAGGPGPGPGPVGTLQSPGEVTLVAFAPDVGMLVFALAMECPGGGDAPLCAPCHEACATCDAPGPDGCMSCRHWAWTSPGECLAACPGGLFAEPDGRCVCHPTCAQCAQAGASGYTCTRCVGGHAVDPHAGSPGRCFECAASCGECSRPGDPAACTACLTGDWLLDGTCVGCLTRAAPWPGMNIGEIMAAVLGGSRPVISPLAGSAADLVQAGWQEDPGRRPSTAAFRQRCAALFVASGGLAGP</sequence>
<evidence type="ECO:0000256" key="1">
    <source>
        <dbReference type="SAM" id="SignalP"/>
    </source>
</evidence>
<organism evidence="2">
    <name type="scientific">Fonticula alba</name>
    <name type="common">Slime mold</name>
    <dbReference type="NCBI Taxonomy" id="691883"/>
    <lineage>
        <taxon>Eukaryota</taxon>
        <taxon>Rotosphaerida</taxon>
        <taxon>Fonticulaceae</taxon>
        <taxon>Fonticula</taxon>
    </lineage>
</organism>
<dbReference type="EMBL" id="KB932211">
    <property type="protein sequence ID" value="KCV68065.1"/>
    <property type="molecule type" value="Genomic_DNA"/>
</dbReference>
<dbReference type="InterPro" id="IPR009030">
    <property type="entry name" value="Growth_fac_rcpt_cys_sf"/>
</dbReference>
<evidence type="ECO:0000313" key="2">
    <source>
        <dbReference type="EMBL" id="KCV68065.1"/>
    </source>
</evidence>
<dbReference type="AlphaFoldDB" id="A0A058Z1E1"/>
<dbReference type="OrthoDB" id="300641at2759"/>
<keyword evidence="1" id="KW-0732">Signal</keyword>
<name>A0A058Z1E1_FONAL</name>
<feature type="signal peptide" evidence="1">
    <location>
        <begin position="1"/>
        <end position="25"/>
    </location>
</feature>
<evidence type="ECO:0008006" key="4">
    <source>
        <dbReference type="Google" id="ProtNLM"/>
    </source>
</evidence>
<protein>
    <recommendedName>
        <fullName evidence="4">TNFR-Cys domain-containing protein</fullName>
    </recommendedName>
</protein>
<feature type="chain" id="PRO_5001570613" description="TNFR-Cys domain-containing protein" evidence="1">
    <location>
        <begin position="26"/>
        <end position="1152"/>
    </location>
</feature>
<dbReference type="RefSeq" id="XP_009497632.1">
    <property type="nucleotide sequence ID" value="XM_009499357.1"/>
</dbReference>
<dbReference type="eggNOG" id="KOG3525">
    <property type="taxonomic scope" value="Eukaryota"/>
</dbReference>